<dbReference type="InterPro" id="IPR000073">
    <property type="entry name" value="AB_hydrolase_1"/>
</dbReference>
<evidence type="ECO:0000256" key="3">
    <source>
        <dbReference type="SAM" id="SignalP"/>
    </source>
</evidence>
<name>A0ABS4XYB5_9ACTN</name>
<reference evidence="6 7" key="1">
    <citation type="submission" date="2021-03" db="EMBL/GenBank/DDBJ databases">
        <title>Sequencing the genomes of 1000 actinobacteria strains.</title>
        <authorList>
            <person name="Klenk H.-P."/>
        </authorList>
    </citation>
    <scope>NUCLEOTIDE SEQUENCE [LARGE SCALE GENOMIC DNA]</scope>
    <source>
        <strain evidence="6 7">DSM 41480</strain>
    </source>
</reference>
<feature type="domain" description="Peptidase S33 tripeptidyl aminopeptidase-like C-terminal" evidence="5">
    <location>
        <begin position="411"/>
        <end position="500"/>
    </location>
</feature>
<dbReference type="PROSITE" id="PS51318">
    <property type="entry name" value="TAT"/>
    <property type="match status" value="1"/>
</dbReference>
<keyword evidence="7" id="KW-1185">Reference proteome</keyword>
<dbReference type="SUPFAM" id="SSF53474">
    <property type="entry name" value="alpha/beta-Hydrolases"/>
    <property type="match status" value="1"/>
</dbReference>
<proteinExistence type="inferred from homology"/>
<dbReference type="PANTHER" id="PTHR43248">
    <property type="entry name" value="2-SUCCINYL-6-HYDROXY-2,4-CYCLOHEXADIENE-1-CARBOXYLATE SYNTHASE"/>
    <property type="match status" value="1"/>
</dbReference>
<dbReference type="Pfam" id="PF00561">
    <property type="entry name" value="Abhydrolase_1"/>
    <property type="match status" value="1"/>
</dbReference>
<evidence type="ECO:0000256" key="1">
    <source>
        <dbReference type="ARBA" id="ARBA00010088"/>
    </source>
</evidence>
<protein>
    <submittedName>
        <fullName evidence="6">Pimeloyl-ACP methyl ester carboxylesterase</fullName>
    </submittedName>
</protein>
<dbReference type="PANTHER" id="PTHR43248:SF25">
    <property type="entry name" value="AB HYDROLASE-1 DOMAIN-CONTAINING PROTEIN-RELATED"/>
    <property type="match status" value="1"/>
</dbReference>
<evidence type="ECO:0000313" key="7">
    <source>
        <dbReference type="Proteomes" id="UP001519291"/>
    </source>
</evidence>
<comment type="similarity">
    <text evidence="1">Belongs to the peptidase S33 family.</text>
</comment>
<evidence type="ECO:0000259" key="4">
    <source>
        <dbReference type="Pfam" id="PF00561"/>
    </source>
</evidence>
<dbReference type="RefSeq" id="WP_209514035.1">
    <property type="nucleotide sequence ID" value="NZ_JAGIOH010000001.1"/>
</dbReference>
<evidence type="ECO:0000313" key="6">
    <source>
        <dbReference type="EMBL" id="MBP2401491.1"/>
    </source>
</evidence>
<dbReference type="InterPro" id="IPR051601">
    <property type="entry name" value="Serine_prot/Carboxylest_S33"/>
</dbReference>
<dbReference type="Proteomes" id="UP001519291">
    <property type="component" value="Unassembled WGS sequence"/>
</dbReference>
<dbReference type="GeneID" id="91567827"/>
<dbReference type="InterPro" id="IPR006311">
    <property type="entry name" value="TAT_signal"/>
</dbReference>
<dbReference type="InterPro" id="IPR013595">
    <property type="entry name" value="Pept_S33_TAP-like_C"/>
</dbReference>
<evidence type="ECO:0000259" key="5">
    <source>
        <dbReference type="Pfam" id="PF08386"/>
    </source>
</evidence>
<sequence>MTYKSTARRAGLAVSMAAALAPVLPTATATASAPVSGPTATVAPAWCPTVGGHRVDCGRLDRPLVAGKPDLGAVEVSYAVVRHTAPGPAKGTVAVNPGGPGETSIDKAEAFAWGLESLLKDHDLLLVDPRGTGESQPVPCGVTDAAYRFGTRAQQRAAVERCAENLGPKAAGYTSAATADDIDAIRSRLGVRKLSLYGLSYGTYLMPVYASRHPERVRSIVLSGAYPLRLDPLARPSAQAVSLNLRRVCERSIPVACDGKQAVKDLATTAARLRDRPLTVPITTDHGVYKKQFTEDKLANLMFEAASSQVGFEPDKPSPLGRLPHALNRFVEGDAAPLRKLVQEEGRTGSTVDQAPYIAVTCNDYRKAWSKDASPAVRWRQYNAALAAVRPGEHGAFSAKGFTEGTTDAGDVCIGWPRENTPDPQPTRPELPDVPVLVLSGDLDANTPDASGKKAAEQFRDSRFLSARNMGHVPELELSRCVTGVSSHFLRTGSPGDTSCLRALPPITVSPVRD</sequence>
<gene>
    <name evidence="6" type="ORF">JO379_000960</name>
</gene>
<feature type="chain" id="PRO_5046543899" evidence="3">
    <location>
        <begin position="32"/>
        <end position="514"/>
    </location>
</feature>
<dbReference type="InterPro" id="IPR029058">
    <property type="entry name" value="AB_hydrolase_fold"/>
</dbReference>
<keyword evidence="3" id="KW-0732">Signal</keyword>
<accession>A0ABS4XYB5</accession>
<feature type="signal peptide" evidence="3">
    <location>
        <begin position="1"/>
        <end position="31"/>
    </location>
</feature>
<evidence type="ECO:0000256" key="2">
    <source>
        <dbReference type="ARBA" id="ARBA00022801"/>
    </source>
</evidence>
<comment type="caution">
    <text evidence="6">The sequence shown here is derived from an EMBL/GenBank/DDBJ whole genome shotgun (WGS) entry which is preliminary data.</text>
</comment>
<organism evidence="6 7">
    <name type="scientific">Streptomyces syringium</name>
    <dbReference type="NCBI Taxonomy" id="76729"/>
    <lineage>
        <taxon>Bacteria</taxon>
        <taxon>Bacillati</taxon>
        <taxon>Actinomycetota</taxon>
        <taxon>Actinomycetes</taxon>
        <taxon>Kitasatosporales</taxon>
        <taxon>Streptomycetaceae</taxon>
        <taxon>Streptomyces</taxon>
    </lineage>
</organism>
<dbReference type="Gene3D" id="3.40.50.1820">
    <property type="entry name" value="alpha/beta hydrolase"/>
    <property type="match status" value="2"/>
</dbReference>
<keyword evidence="2" id="KW-0378">Hydrolase</keyword>
<dbReference type="Pfam" id="PF08386">
    <property type="entry name" value="Abhydrolase_4"/>
    <property type="match status" value="1"/>
</dbReference>
<dbReference type="EMBL" id="JAGIOH010000001">
    <property type="protein sequence ID" value="MBP2401491.1"/>
    <property type="molecule type" value="Genomic_DNA"/>
</dbReference>
<feature type="domain" description="AB hydrolase-1" evidence="4">
    <location>
        <begin position="95"/>
        <end position="241"/>
    </location>
</feature>